<protein>
    <recommendedName>
        <fullName evidence="4 5">Large ribosomal subunit protein uL10</fullName>
    </recommendedName>
</protein>
<evidence type="ECO:0000256" key="4">
    <source>
        <dbReference type="ARBA" id="ARBA00035202"/>
    </source>
</evidence>
<comment type="similarity">
    <text evidence="1 5">Belongs to the universal ribosomal protein uL10 family.</text>
</comment>
<dbReference type="EMBL" id="LBOZ01000002">
    <property type="protein sequence ID" value="KKP47926.1"/>
    <property type="molecule type" value="Genomic_DNA"/>
</dbReference>
<name>A0A0G0A9D0_9BACT</name>
<evidence type="ECO:0000256" key="1">
    <source>
        <dbReference type="ARBA" id="ARBA00008889"/>
    </source>
</evidence>
<dbReference type="InterPro" id="IPR001790">
    <property type="entry name" value="Ribosomal_uL10"/>
</dbReference>
<evidence type="ECO:0000313" key="6">
    <source>
        <dbReference type="EMBL" id="KKP47926.1"/>
    </source>
</evidence>
<evidence type="ECO:0000256" key="5">
    <source>
        <dbReference type="HAMAP-Rule" id="MF_00362"/>
    </source>
</evidence>
<accession>A0A0G0A9D0</accession>
<dbReference type="NCBIfam" id="NF000955">
    <property type="entry name" value="PRK00099.1-1"/>
    <property type="match status" value="1"/>
</dbReference>
<dbReference type="Proteomes" id="UP000033995">
    <property type="component" value="Unassembled WGS sequence"/>
</dbReference>
<evidence type="ECO:0000256" key="2">
    <source>
        <dbReference type="ARBA" id="ARBA00022980"/>
    </source>
</evidence>
<comment type="function">
    <text evidence="5">Forms part of the ribosomal stalk, playing a central role in the interaction of the ribosome with GTP-bound translation factors.</text>
</comment>
<dbReference type="HAMAP" id="MF_00362">
    <property type="entry name" value="Ribosomal_uL10"/>
    <property type="match status" value="1"/>
</dbReference>
<evidence type="ECO:0000256" key="3">
    <source>
        <dbReference type="ARBA" id="ARBA00023274"/>
    </source>
</evidence>
<dbReference type="CDD" id="cd05797">
    <property type="entry name" value="Ribosomal_L10"/>
    <property type="match status" value="1"/>
</dbReference>
<dbReference type="GO" id="GO:0070180">
    <property type="term" value="F:large ribosomal subunit rRNA binding"/>
    <property type="evidence" value="ECO:0007669"/>
    <property type="project" value="UniProtKB-UniRule"/>
</dbReference>
<dbReference type="GO" id="GO:0006412">
    <property type="term" value="P:translation"/>
    <property type="evidence" value="ECO:0007669"/>
    <property type="project" value="UniProtKB-UniRule"/>
</dbReference>
<keyword evidence="2 5" id="KW-0689">Ribosomal protein</keyword>
<dbReference type="PANTHER" id="PTHR11560">
    <property type="entry name" value="39S RIBOSOMAL PROTEIN L10, MITOCHONDRIAL"/>
    <property type="match status" value="1"/>
</dbReference>
<sequence>MLKQQKIDLVVKLTPKLKSSSSVVFVNFAGLSVMLQQKLKANLKEIGADMTVIKNTLIKRAGKEAGINDEVLTDEVLSGQTALILTEGDGVAPIQVIGKFAKENNVPQFKVGIIDGNFTDKEGLTKISMLPTKDILYSQVVGSLMSPIYSLIGTLNGNMQKLVYILKEVSTRG</sequence>
<dbReference type="AlphaFoldDB" id="A0A0G0A9D0"/>
<dbReference type="GO" id="GO:0005840">
    <property type="term" value="C:ribosome"/>
    <property type="evidence" value="ECO:0007669"/>
    <property type="project" value="UniProtKB-KW"/>
</dbReference>
<dbReference type="InterPro" id="IPR047865">
    <property type="entry name" value="Ribosomal_uL10_bac_type"/>
</dbReference>
<keyword evidence="5" id="KW-0694">RNA-binding</keyword>
<dbReference type="Pfam" id="PF00466">
    <property type="entry name" value="Ribosomal_L10"/>
    <property type="match status" value="1"/>
</dbReference>
<reference evidence="6 7" key="1">
    <citation type="journal article" date="2015" name="Nature">
        <title>rRNA introns, odd ribosomes, and small enigmatic genomes across a large radiation of phyla.</title>
        <authorList>
            <person name="Brown C.T."/>
            <person name="Hug L.A."/>
            <person name="Thomas B.C."/>
            <person name="Sharon I."/>
            <person name="Castelle C.J."/>
            <person name="Singh A."/>
            <person name="Wilkins M.J."/>
            <person name="Williams K.H."/>
            <person name="Banfield J.F."/>
        </authorList>
    </citation>
    <scope>NUCLEOTIDE SEQUENCE [LARGE SCALE GENOMIC DNA]</scope>
</reference>
<keyword evidence="3 5" id="KW-0687">Ribonucleoprotein</keyword>
<organism evidence="6 7">
    <name type="scientific">Candidatus Woesebacteria bacterium GW2011_GWA2_33_28</name>
    <dbReference type="NCBI Taxonomy" id="1618561"/>
    <lineage>
        <taxon>Bacteria</taxon>
        <taxon>Candidatus Woeseibacteriota</taxon>
    </lineage>
</organism>
<evidence type="ECO:0000313" key="7">
    <source>
        <dbReference type="Proteomes" id="UP000033995"/>
    </source>
</evidence>
<dbReference type="InterPro" id="IPR022973">
    <property type="entry name" value="Ribosomal_uL10_bac"/>
</dbReference>
<dbReference type="SUPFAM" id="SSF160369">
    <property type="entry name" value="Ribosomal protein L10-like"/>
    <property type="match status" value="1"/>
</dbReference>
<dbReference type="GO" id="GO:1990904">
    <property type="term" value="C:ribonucleoprotein complex"/>
    <property type="evidence" value="ECO:0007669"/>
    <property type="project" value="UniProtKB-KW"/>
</dbReference>
<gene>
    <name evidence="5" type="primary">rplJ</name>
    <name evidence="6" type="ORF">UR38_C0002G0029</name>
</gene>
<dbReference type="Gene3D" id="3.30.70.1730">
    <property type="match status" value="1"/>
</dbReference>
<comment type="caution">
    <text evidence="6">The sequence shown here is derived from an EMBL/GenBank/DDBJ whole genome shotgun (WGS) entry which is preliminary data.</text>
</comment>
<proteinExistence type="inferred from homology"/>
<comment type="subunit">
    <text evidence="5">Part of the ribosomal stalk of the 50S ribosomal subunit. The N-terminus interacts with L11 and the large rRNA to form the base of the stalk. The C-terminus forms an elongated spine to which L12 dimers bind in a sequential fashion forming a multimeric L10(L12)X complex.</text>
</comment>
<keyword evidence="5" id="KW-0699">rRNA-binding</keyword>
<dbReference type="InterPro" id="IPR043141">
    <property type="entry name" value="Ribosomal_uL10-like_sf"/>
</dbReference>
<dbReference type="Gene3D" id="6.10.250.290">
    <property type="match status" value="1"/>
</dbReference>